<sequence>MLVSVNSIANLYMYLDSIDGLFVKKVYSINF</sequence>
<reference evidence="1 2" key="1">
    <citation type="submission" date="2016-11" db="EMBL/GenBank/DDBJ databases">
        <title>Comparative genomics of Bartonella apis.</title>
        <authorList>
            <person name="Engel P."/>
        </authorList>
    </citation>
    <scope>NUCLEOTIDE SEQUENCE [LARGE SCALE GENOMIC DNA]</scope>
    <source>
        <strain evidence="1 2">BBC0178</strain>
    </source>
</reference>
<dbReference type="AlphaFoldDB" id="A0A1U9MA37"/>
<proteinExistence type="predicted"/>
<gene>
    <name evidence="1" type="ORF">BBC0178_008820</name>
</gene>
<name>A0A1U9MA37_9HYPH</name>
<evidence type="ECO:0000313" key="2">
    <source>
        <dbReference type="Proteomes" id="UP000189660"/>
    </source>
</evidence>
<evidence type="ECO:0000313" key="1">
    <source>
        <dbReference type="EMBL" id="AQT42372.1"/>
    </source>
</evidence>
<dbReference type="EMBL" id="CP015820">
    <property type="protein sequence ID" value="AQT42372.1"/>
    <property type="molecule type" value="Genomic_DNA"/>
</dbReference>
<dbReference type="KEGG" id="bapa:BBC0178_008820"/>
<organism evidence="1 2">
    <name type="scientific">Bartonella apihabitans</name>
    <dbReference type="NCBI Taxonomy" id="2750929"/>
    <lineage>
        <taxon>Bacteria</taxon>
        <taxon>Pseudomonadati</taxon>
        <taxon>Pseudomonadota</taxon>
        <taxon>Alphaproteobacteria</taxon>
        <taxon>Hyphomicrobiales</taxon>
        <taxon>Bartonellaceae</taxon>
        <taxon>Bartonella</taxon>
    </lineage>
</organism>
<accession>A0A1U9MA37</accession>
<keyword evidence="2" id="KW-1185">Reference proteome</keyword>
<protein>
    <submittedName>
        <fullName evidence="1">Uncharacterized protein</fullName>
    </submittedName>
</protein>
<dbReference type="Proteomes" id="UP000189660">
    <property type="component" value="Chromosome"/>
</dbReference>